<organism evidence="2 3">
    <name type="scientific">Enhygromyxa salina</name>
    <dbReference type="NCBI Taxonomy" id="215803"/>
    <lineage>
        <taxon>Bacteria</taxon>
        <taxon>Pseudomonadati</taxon>
        <taxon>Myxococcota</taxon>
        <taxon>Polyangia</taxon>
        <taxon>Nannocystales</taxon>
        <taxon>Nannocystaceae</taxon>
        <taxon>Enhygromyxa</taxon>
    </lineage>
</organism>
<feature type="transmembrane region" description="Helical" evidence="1">
    <location>
        <begin position="28"/>
        <end position="47"/>
    </location>
</feature>
<name>A0A0C2CUK1_9BACT</name>
<proteinExistence type="predicted"/>
<keyword evidence="1" id="KW-1133">Transmembrane helix</keyword>
<dbReference type="AlphaFoldDB" id="A0A0C2CUK1"/>
<accession>A0A0C2CUK1</accession>
<sequence length="115" mass="12114">MFEIIIAIGIIVALVVSAMVPPMSLLWISVGLGTLGAVVGLPAGFVYHAKLWRALRAEGLETGGMWLRPHHLHGRLSEPRRGPVVLWFAIGAAGFGLTMLGAGGVLMAVVRLAAH</sequence>
<gene>
    <name evidence="2" type="ORF">DB30_03270</name>
</gene>
<keyword evidence="1" id="KW-0472">Membrane</keyword>
<evidence type="ECO:0000313" key="3">
    <source>
        <dbReference type="Proteomes" id="UP000031599"/>
    </source>
</evidence>
<dbReference type="EMBL" id="JMCC02000234">
    <property type="protein sequence ID" value="KIG11577.1"/>
    <property type="molecule type" value="Genomic_DNA"/>
</dbReference>
<reference evidence="2 3" key="1">
    <citation type="submission" date="2014-12" db="EMBL/GenBank/DDBJ databases">
        <title>Genome assembly of Enhygromyxa salina DSM 15201.</title>
        <authorList>
            <person name="Sharma G."/>
            <person name="Subramanian S."/>
        </authorList>
    </citation>
    <scope>NUCLEOTIDE SEQUENCE [LARGE SCALE GENOMIC DNA]</scope>
    <source>
        <strain evidence="2 3">DSM 15201</strain>
    </source>
</reference>
<evidence type="ECO:0000313" key="2">
    <source>
        <dbReference type="EMBL" id="KIG11577.1"/>
    </source>
</evidence>
<dbReference type="RefSeq" id="WP_052559441.1">
    <property type="nucleotide sequence ID" value="NZ_JMCC02000234.1"/>
</dbReference>
<dbReference type="Proteomes" id="UP000031599">
    <property type="component" value="Unassembled WGS sequence"/>
</dbReference>
<feature type="transmembrane region" description="Helical" evidence="1">
    <location>
        <begin position="84"/>
        <end position="110"/>
    </location>
</feature>
<comment type="caution">
    <text evidence="2">The sequence shown here is derived from an EMBL/GenBank/DDBJ whole genome shotgun (WGS) entry which is preliminary data.</text>
</comment>
<protein>
    <submittedName>
        <fullName evidence="2">Uncharacterized protein</fullName>
    </submittedName>
</protein>
<keyword evidence="1" id="KW-0812">Transmembrane</keyword>
<evidence type="ECO:0000256" key="1">
    <source>
        <dbReference type="SAM" id="Phobius"/>
    </source>
</evidence>